<evidence type="ECO:0008006" key="3">
    <source>
        <dbReference type="Google" id="ProtNLM"/>
    </source>
</evidence>
<evidence type="ECO:0000313" key="1">
    <source>
        <dbReference type="EMBL" id="KUY19940.1"/>
    </source>
</evidence>
<name>A0ABD4DN98_ELIMR</name>
<sequence length="201" mass="22997">MKKNLLIITLLFFSLFLFVACISDRDHSNKEAELSQKKGLPILSAAKVNNKYVVQVKIGTSIKTYDTLVYNDSYIYNNGGTLNIIDKSTSKSNKSATSQNSAYSAPNTRWYIDTNPYINDNTGFRACPFEMVKSDLAFTFPRFVSGAYDEWGDEAGDLYWYHPHNGYLSKGPIFYYSSNHELNKYFQCWADTDPMQVIKPY</sequence>
<reference evidence="1 2" key="1">
    <citation type="submission" date="2015-11" db="EMBL/GenBank/DDBJ databases">
        <authorList>
            <person name="Nicholson A.C."/>
            <person name="Humrighouse B.W."/>
            <person name="Graziano J."/>
            <person name="Lasker B."/>
            <person name="Whitney A.M."/>
            <person name="Mcquiston J.R."/>
        </authorList>
    </citation>
    <scope>NUCLEOTIDE SEQUENCE [LARGE SCALE GENOMIC DNA]</scope>
    <source>
        <strain evidence="1 2">G4071</strain>
    </source>
</reference>
<dbReference type="EMBL" id="LNOI01000001">
    <property type="protein sequence ID" value="KUY19940.1"/>
    <property type="molecule type" value="Genomic_DNA"/>
</dbReference>
<evidence type="ECO:0000313" key="2">
    <source>
        <dbReference type="Proteomes" id="UP000064412"/>
    </source>
</evidence>
<dbReference type="Proteomes" id="UP000064412">
    <property type="component" value="Unassembled WGS sequence"/>
</dbReference>
<accession>A0ABD4DN98</accession>
<organism evidence="1 2">
    <name type="scientific">Elizabethkingia miricola</name>
    <name type="common">Chryseobacterium miricola</name>
    <dbReference type="NCBI Taxonomy" id="172045"/>
    <lineage>
        <taxon>Bacteria</taxon>
        <taxon>Pseudomonadati</taxon>
        <taxon>Bacteroidota</taxon>
        <taxon>Flavobacteriia</taxon>
        <taxon>Flavobacteriales</taxon>
        <taxon>Weeksellaceae</taxon>
        <taxon>Elizabethkingia</taxon>
    </lineage>
</organism>
<comment type="caution">
    <text evidence="1">The sequence shown here is derived from an EMBL/GenBank/DDBJ whole genome shotgun (WGS) entry which is preliminary data.</text>
</comment>
<proteinExistence type="predicted"/>
<dbReference type="RefSeq" id="WP_059343823.1">
    <property type="nucleotide sequence ID" value="NZ_FTQX01000002.1"/>
</dbReference>
<gene>
    <name evidence="1" type="ORF">ATB95_03160</name>
</gene>
<dbReference type="AlphaFoldDB" id="A0ABD4DN98"/>
<dbReference type="PROSITE" id="PS51257">
    <property type="entry name" value="PROKAR_LIPOPROTEIN"/>
    <property type="match status" value="1"/>
</dbReference>
<protein>
    <recommendedName>
        <fullName evidence="3">Lipoprotein</fullName>
    </recommendedName>
</protein>